<comment type="PTM">
    <text evidence="1">The conversion to 3-oxoalanine (also known as C-formylglycine, FGly), of a serine or cysteine residue in prokaryotes and of a cysteine residue in eukaryotes, is critical for catalytic activity.</text>
</comment>
<feature type="modified residue" description="3-oxoalanine (Ser)" evidence="1">
    <location>
        <position position="470"/>
    </location>
</feature>
<evidence type="ECO:0000313" key="5">
    <source>
        <dbReference type="EMBL" id="GMF32831.1"/>
    </source>
</evidence>
<dbReference type="Pfam" id="PF00884">
    <property type="entry name" value="Sulfatase"/>
    <property type="match status" value="1"/>
</dbReference>
<dbReference type="OrthoDB" id="103349at2759"/>
<dbReference type="SUPFAM" id="SSF53649">
    <property type="entry name" value="Alkaline phosphatase-like"/>
    <property type="match status" value="1"/>
</dbReference>
<accession>A0A9W6X754</accession>
<feature type="region of interest" description="Disordered" evidence="2">
    <location>
        <begin position="1"/>
        <end position="20"/>
    </location>
</feature>
<evidence type="ECO:0000259" key="4">
    <source>
        <dbReference type="Pfam" id="PF00884"/>
    </source>
</evidence>
<gene>
    <name evidence="5" type="ORF">Plil01_001402200</name>
</gene>
<protein>
    <submittedName>
        <fullName evidence="5">Unnamed protein product</fullName>
    </submittedName>
</protein>
<dbReference type="PANTHER" id="PTHR43751:SF3">
    <property type="entry name" value="SULFATASE N-TERMINAL DOMAIN-CONTAINING PROTEIN"/>
    <property type="match status" value="1"/>
</dbReference>
<dbReference type="Proteomes" id="UP001165083">
    <property type="component" value="Unassembled WGS sequence"/>
</dbReference>
<dbReference type="InterPro" id="IPR017850">
    <property type="entry name" value="Alkaline_phosphatase_core_sf"/>
</dbReference>
<feature type="compositionally biased region" description="Basic and acidic residues" evidence="2">
    <location>
        <begin position="1"/>
        <end position="15"/>
    </location>
</feature>
<dbReference type="AlphaFoldDB" id="A0A9W6X754"/>
<evidence type="ECO:0000256" key="3">
    <source>
        <dbReference type="SAM" id="Phobius"/>
    </source>
</evidence>
<keyword evidence="3" id="KW-0472">Membrane</keyword>
<evidence type="ECO:0000313" key="6">
    <source>
        <dbReference type="Proteomes" id="UP001165083"/>
    </source>
</evidence>
<feature type="transmembrane region" description="Helical" evidence="3">
    <location>
        <begin position="102"/>
        <end position="128"/>
    </location>
</feature>
<feature type="transmembrane region" description="Helical" evidence="3">
    <location>
        <begin position="63"/>
        <end position="82"/>
    </location>
</feature>
<reference evidence="5" key="1">
    <citation type="submission" date="2023-04" db="EMBL/GenBank/DDBJ databases">
        <title>Phytophthora lilii NBRC 32176.</title>
        <authorList>
            <person name="Ichikawa N."/>
            <person name="Sato H."/>
            <person name="Tonouchi N."/>
        </authorList>
    </citation>
    <scope>NUCLEOTIDE SEQUENCE</scope>
    <source>
        <strain evidence="5">NBRC 32176</strain>
    </source>
</reference>
<comment type="caution">
    <text evidence="5">The sequence shown here is derived from an EMBL/GenBank/DDBJ whole genome shotgun (WGS) entry which is preliminary data.</text>
</comment>
<dbReference type="InterPro" id="IPR000917">
    <property type="entry name" value="Sulfatase_N"/>
</dbReference>
<feature type="domain" description="Sulfatase N-terminal" evidence="4">
    <location>
        <begin position="412"/>
        <end position="741"/>
    </location>
</feature>
<evidence type="ECO:0000256" key="2">
    <source>
        <dbReference type="SAM" id="MobiDB-lite"/>
    </source>
</evidence>
<feature type="transmembrane region" description="Helical" evidence="3">
    <location>
        <begin position="222"/>
        <end position="239"/>
    </location>
</feature>
<sequence>MGELEYRVGGRRQDSLQEEGECSELLKVSIADSDEVDPEEDPVELKKKLYKMVAHSNIWSRPWLGWCFTYYLVLLFFSLYRWTTFEALIKMYGGVKDNGLSVQIRVLILAYLEDVVCATYFVCAMWIFDLVKQAITDQCRHQGGRRHASFEMQKRITRIVSNVVTFVVSWILFVVIMVPFVSDMLLIRFRELRFTIEILELAYNEIEFIKAAPISKEEFNAAYLHGAIISIVAIFFATVRARASWADLASWNPTHMMDFSASRYKSESRIDKSYSKLPLDEVPGESKVSKSHNVNISDEPELHIRLSQAAVLLIGLVIFPMFVVGVSRSSSTLIAYSALNVTLSQLFSQLLPSALEESIRIESDIDLPWAETFIHHQTEEHELFEGDSLFRRTTGFRGDLAFDVDIDPENPPNVVLISLESFRYHDSHYIVGQEDPSNLFKGSDITVTPNFDRWAQRGVAFRNMWSSTPSSRSLESVLYAQVPYDNVAKTAIAGGRNETELYGLPQLFSAKGYETYFTTGSSLSYDDWDTFLPSHGFDTVWSWWHIEQFAQNDHGFTQEDWDGPAKRSFGWGLHDDITFEIVGDLLVNKTKEQEERMALGEPKKPLFLLQYTISSHEPFRQRPKWYDDMEKPDFSALYEGEERADDIKNYLEMRYFTDMELGKFMDRMEKEGVLNNTVVLMYGDHGRGPEVSNSDTRDVSVTRVPAAIIAEGRLGESVGLMIDDAVEHYDFLNTMADITGVPEGGFVQDGVGRSLKRKIPFGERVVFSNNPARKMSVVRGHQRLQYDRVMDSVLLHDIDSDHDMQVDLFPNLTTDEQNEWLSWRGVGRDISRYFLQRWDENCLLAVNCTSE</sequence>
<dbReference type="EMBL" id="BSXW01001019">
    <property type="protein sequence ID" value="GMF32831.1"/>
    <property type="molecule type" value="Genomic_DNA"/>
</dbReference>
<dbReference type="PANTHER" id="PTHR43751">
    <property type="entry name" value="SULFATASE"/>
    <property type="match status" value="1"/>
</dbReference>
<feature type="transmembrane region" description="Helical" evidence="3">
    <location>
        <begin position="309"/>
        <end position="327"/>
    </location>
</feature>
<organism evidence="5 6">
    <name type="scientific">Phytophthora lilii</name>
    <dbReference type="NCBI Taxonomy" id="2077276"/>
    <lineage>
        <taxon>Eukaryota</taxon>
        <taxon>Sar</taxon>
        <taxon>Stramenopiles</taxon>
        <taxon>Oomycota</taxon>
        <taxon>Peronosporomycetes</taxon>
        <taxon>Peronosporales</taxon>
        <taxon>Peronosporaceae</taxon>
        <taxon>Phytophthora</taxon>
    </lineage>
</organism>
<dbReference type="CDD" id="cd16015">
    <property type="entry name" value="LTA_synthase"/>
    <property type="match status" value="1"/>
</dbReference>
<dbReference type="Gene3D" id="3.40.720.10">
    <property type="entry name" value="Alkaline Phosphatase, subunit A"/>
    <property type="match status" value="1"/>
</dbReference>
<name>A0A9W6X754_9STRA</name>
<dbReference type="InterPro" id="IPR052701">
    <property type="entry name" value="GAG_Ulvan_Degrading_Sulfatases"/>
</dbReference>
<keyword evidence="3" id="KW-1133">Transmembrane helix</keyword>
<keyword evidence="3" id="KW-0812">Transmembrane</keyword>
<keyword evidence="6" id="KW-1185">Reference proteome</keyword>
<feature type="transmembrane region" description="Helical" evidence="3">
    <location>
        <begin position="159"/>
        <end position="181"/>
    </location>
</feature>
<evidence type="ECO:0000256" key="1">
    <source>
        <dbReference type="PIRSR" id="PIRSR600917-52"/>
    </source>
</evidence>
<proteinExistence type="predicted"/>